<evidence type="ECO:0000313" key="9">
    <source>
        <dbReference type="Proteomes" id="UP000054937"/>
    </source>
</evidence>
<dbReference type="PROSITE" id="PS51324">
    <property type="entry name" value="ERV_ALR"/>
    <property type="match status" value="1"/>
</dbReference>
<name>A0A0V0QT14_PSEPJ</name>
<keyword evidence="2 6" id="KW-0285">Flavoprotein</keyword>
<dbReference type="GO" id="GO:0050660">
    <property type="term" value="F:flavin adenine dinucleotide binding"/>
    <property type="evidence" value="ECO:0007669"/>
    <property type="project" value="TreeGrafter"/>
</dbReference>
<keyword evidence="6" id="KW-1133">Transmembrane helix</keyword>
<dbReference type="SUPFAM" id="SSF69000">
    <property type="entry name" value="FAD-dependent thiol oxidase"/>
    <property type="match status" value="1"/>
</dbReference>
<dbReference type="Proteomes" id="UP000054937">
    <property type="component" value="Unassembled WGS sequence"/>
</dbReference>
<protein>
    <recommendedName>
        <fullName evidence="6">Sulfhydryl oxidase</fullName>
        <ecNumber evidence="6">1.8.3.2</ecNumber>
    </recommendedName>
</protein>
<dbReference type="InterPro" id="IPR017905">
    <property type="entry name" value="ERV/ALR_sulphydryl_oxidase"/>
</dbReference>
<dbReference type="InParanoid" id="A0A0V0QT14"/>
<keyword evidence="6" id="KW-0472">Membrane</keyword>
<evidence type="ECO:0000259" key="7">
    <source>
        <dbReference type="PROSITE" id="PS51324"/>
    </source>
</evidence>
<organism evidence="8 9">
    <name type="scientific">Pseudocohnilembus persalinus</name>
    <name type="common">Ciliate</name>
    <dbReference type="NCBI Taxonomy" id="266149"/>
    <lineage>
        <taxon>Eukaryota</taxon>
        <taxon>Sar</taxon>
        <taxon>Alveolata</taxon>
        <taxon>Ciliophora</taxon>
        <taxon>Intramacronucleata</taxon>
        <taxon>Oligohymenophorea</taxon>
        <taxon>Scuticociliatia</taxon>
        <taxon>Philasterida</taxon>
        <taxon>Pseudocohnilembidae</taxon>
        <taxon>Pseudocohnilembus</taxon>
    </lineage>
</organism>
<evidence type="ECO:0000313" key="8">
    <source>
        <dbReference type="EMBL" id="KRX05361.1"/>
    </source>
</evidence>
<evidence type="ECO:0000256" key="5">
    <source>
        <dbReference type="ARBA" id="ARBA00023157"/>
    </source>
</evidence>
<dbReference type="InterPro" id="IPR036774">
    <property type="entry name" value="ERV/ALR_sulphydryl_oxid_sf"/>
</dbReference>
<gene>
    <name evidence="8" type="ORF">PPERSA_00662</name>
</gene>
<keyword evidence="5" id="KW-1015">Disulfide bond</keyword>
<dbReference type="OMA" id="SIVHERW"/>
<dbReference type="InterPro" id="IPR039799">
    <property type="entry name" value="ALR/ERV"/>
</dbReference>
<comment type="caution">
    <text evidence="8">The sequence shown here is derived from an EMBL/GenBank/DDBJ whole genome shotgun (WGS) entry which is preliminary data.</text>
</comment>
<accession>A0A0V0QT14</accession>
<sequence length="189" mass="21691">MNKSTAAIISVLIFSVFLFLVNTLNFYVNSGSIKGLTGNNKSIKNLLTYKVEDIWLNNKQDEGLGEQEENDNSQSHMTRSELGQHGWSLLHMIAVTFPDTVDDQFIMKTNVFLNLFGQFYPCKECSEHFLKNLENNPFQGRTKQEFKIYVCELHNEVNQRLGKPIVDCKNEIDQLWGKSCGCDDLNEQI</sequence>
<dbReference type="AlphaFoldDB" id="A0A0V0QT14"/>
<keyword evidence="3 6" id="KW-0274">FAD</keyword>
<evidence type="ECO:0000256" key="1">
    <source>
        <dbReference type="ARBA" id="ARBA00001974"/>
    </source>
</evidence>
<feature type="transmembrane region" description="Helical" evidence="6">
    <location>
        <begin position="6"/>
        <end position="28"/>
    </location>
</feature>
<keyword evidence="6" id="KW-0812">Transmembrane</keyword>
<proteinExistence type="predicted"/>
<feature type="domain" description="ERV/ALR sulfhydryl oxidase" evidence="7">
    <location>
        <begin position="75"/>
        <end position="176"/>
    </location>
</feature>
<dbReference type="PANTHER" id="PTHR12645">
    <property type="entry name" value="ALR/ERV"/>
    <property type="match status" value="1"/>
</dbReference>
<dbReference type="Pfam" id="PF04777">
    <property type="entry name" value="Evr1_Alr"/>
    <property type="match status" value="1"/>
</dbReference>
<comment type="catalytic activity">
    <reaction evidence="6">
        <text>2 R'C(R)SH + O2 = R'C(R)S-S(R)CR' + H2O2</text>
        <dbReference type="Rhea" id="RHEA:17357"/>
        <dbReference type="ChEBI" id="CHEBI:15379"/>
        <dbReference type="ChEBI" id="CHEBI:16240"/>
        <dbReference type="ChEBI" id="CHEBI:16520"/>
        <dbReference type="ChEBI" id="CHEBI:17412"/>
        <dbReference type="EC" id="1.8.3.2"/>
    </reaction>
</comment>
<dbReference type="EC" id="1.8.3.2" evidence="6"/>
<keyword evidence="4 6" id="KW-0560">Oxidoreductase</keyword>
<evidence type="ECO:0000256" key="4">
    <source>
        <dbReference type="ARBA" id="ARBA00023002"/>
    </source>
</evidence>
<dbReference type="PANTHER" id="PTHR12645:SF0">
    <property type="entry name" value="FAD-LINKED SULFHYDRYL OXIDASE ALR"/>
    <property type="match status" value="1"/>
</dbReference>
<dbReference type="GO" id="GO:0016971">
    <property type="term" value="F:flavin-dependent sulfhydryl oxidase activity"/>
    <property type="evidence" value="ECO:0007669"/>
    <property type="project" value="InterPro"/>
</dbReference>
<evidence type="ECO:0000256" key="2">
    <source>
        <dbReference type="ARBA" id="ARBA00022630"/>
    </source>
</evidence>
<evidence type="ECO:0000256" key="3">
    <source>
        <dbReference type="ARBA" id="ARBA00022827"/>
    </source>
</evidence>
<dbReference type="OrthoDB" id="17199at2759"/>
<reference evidence="8 9" key="1">
    <citation type="journal article" date="2015" name="Sci. Rep.">
        <title>Genome of the facultative scuticociliatosis pathogen Pseudocohnilembus persalinus provides insight into its virulence through horizontal gene transfer.</title>
        <authorList>
            <person name="Xiong J."/>
            <person name="Wang G."/>
            <person name="Cheng J."/>
            <person name="Tian M."/>
            <person name="Pan X."/>
            <person name="Warren A."/>
            <person name="Jiang C."/>
            <person name="Yuan D."/>
            <person name="Miao W."/>
        </authorList>
    </citation>
    <scope>NUCLEOTIDE SEQUENCE [LARGE SCALE GENOMIC DNA]</scope>
    <source>
        <strain evidence="8">36N120E</strain>
    </source>
</reference>
<dbReference type="Gene3D" id="1.20.120.310">
    <property type="entry name" value="ERV/ALR sulfhydryl oxidase domain"/>
    <property type="match status" value="1"/>
</dbReference>
<dbReference type="EMBL" id="LDAU01000109">
    <property type="protein sequence ID" value="KRX05361.1"/>
    <property type="molecule type" value="Genomic_DNA"/>
</dbReference>
<keyword evidence="9" id="KW-1185">Reference proteome</keyword>
<evidence type="ECO:0000256" key="6">
    <source>
        <dbReference type="RuleBase" id="RU371123"/>
    </source>
</evidence>
<comment type="cofactor">
    <cofactor evidence="1 6">
        <name>FAD</name>
        <dbReference type="ChEBI" id="CHEBI:57692"/>
    </cofactor>
</comment>
<dbReference type="GO" id="GO:0005739">
    <property type="term" value="C:mitochondrion"/>
    <property type="evidence" value="ECO:0007669"/>
    <property type="project" value="TreeGrafter"/>
</dbReference>